<dbReference type="EMBL" id="BAAAMU010000011">
    <property type="protein sequence ID" value="GAA1623960.1"/>
    <property type="molecule type" value="Genomic_DNA"/>
</dbReference>
<accession>A0ABN2F2E2</accession>
<organism evidence="1 2">
    <name type="scientific">Nonomuraea maheshkhaliensis</name>
    <dbReference type="NCBI Taxonomy" id="419590"/>
    <lineage>
        <taxon>Bacteria</taxon>
        <taxon>Bacillati</taxon>
        <taxon>Actinomycetota</taxon>
        <taxon>Actinomycetes</taxon>
        <taxon>Streptosporangiales</taxon>
        <taxon>Streptosporangiaceae</taxon>
        <taxon>Nonomuraea</taxon>
    </lineage>
</organism>
<keyword evidence="2" id="KW-1185">Reference proteome</keyword>
<reference evidence="1 2" key="1">
    <citation type="journal article" date="2019" name="Int. J. Syst. Evol. Microbiol.">
        <title>The Global Catalogue of Microorganisms (GCM) 10K type strain sequencing project: providing services to taxonomists for standard genome sequencing and annotation.</title>
        <authorList>
            <consortium name="The Broad Institute Genomics Platform"/>
            <consortium name="The Broad Institute Genome Sequencing Center for Infectious Disease"/>
            <person name="Wu L."/>
            <person name="Ma J."/>
        </authorList>
    </citation>
    <scope>NUCLEOTIDE SEQUENCE [LARGE SCALE GENOMIC DNA]</scope>
    <source>
        <strain evidence="1 2">JCM 13929</strain>
    </source>
</reference>
<evidence type="ECO:0000313" key="1">
    <source>
        <dbReference type="EMBL" id="GAA1623960.1"/>
    </source>
</evidence>
<name>A0ABN2F2E2_9ACTN</name>
<comment type="caution">
    <text evidence="1">The sequence shown here is derived from an EMBL/GenBank/DDBJ whole genome shotgun (WGS) entry which is preliminary data.</text>
</comment>
<proteinExistence type="predicted"/>
<protein>
    <submittedName>
        <fullName evidence="1">Uncharacterized protein</fullName>
    </submittedName>
</protein>
<gene>
    <name evidence="1" type="ORF">GCM10009733_020750</name>
</gene>
<dbReference type="Proteomes" id="UP001500064">
    <property type="component" value="Unassembled WGS sequence"/>
</dbReference>
<evidence type="ECO:0000313" key="2">
    <source>
        <dbReference type="Proteomes" id="UP001500064"/>
    </source>
</evidence>
<sequence>MSIYRLPLEANGHLISRKSELEVLRLDIGGQLVVFGEDHYRCAFCDQWPTFNITEAVVAVRDPCPYPDGITTTITFNIPSGKLLVADDLRPIYDWYDTNFASYSSAIGKAQAIKAMAAIGCAFGPASNCGLGLYRTGPDNYIIATPTYDDDDNPSIAEDTQLAKICTDLWAYSMVDFQAWKTRGGDPAKLGYGDTVVDIPPGTYQVVHHSGERGFEWDIAETVVWAHMERIACPGDQRSGARPVAPPT</sequence>
<dbReference type="RefSeq" id="WP_346103506.1">
    <property type="nucleotide sequence ID" value="NZ_BAAAMU010000011.1"/>
</dbReference>